<feature type="region of interest" description="Disordered" evidence="1">
    <location>
        <begin position="70"/>
        <end position="131"/>
    </location>
</feature>
<evidence type="ECO:0000313" key="3">
    <source>
        <dbReference type="Proteomes" id="UP000558688"/>
    </source>
</evidence>
<gene>
    <name evidence="2" type="ORF">FOXYS1_15865</name>
</gene>
<sequence length="131" mass="14137">MQGKCSLSSSSVSCYSGAVNAGSHLASLNDTEPQRLHNVKQDLWQWSFQSVMANEHDQSPTLNLPFGLHDNSLPTLNSGSLPRPLQAHVFSSPDTLSHYNAASPPEPATTGPEFKNEPNEDATPAQVQSPR</sequence>
<evidence type="ECO:0000313" key="2">
    <source>
        <dbReference type="EMBL" id="KAF5230635.1"/>
    </source>
</evidence>
<protein>
    <submittedName>
        <fullName evidence="2">Uncharacterized protein</fullName>
    </submittedName>
</protein>
<evidence type="ECO:0000256" key="1">
    <source>
        <dbReference type="SAM" id="MobiDB-lite"/>
    </source>
</evidence>
<reference evidence="2" key="1">
    <citation type="submission" date="2020-02" db="EMBL/GenBank/DDBJ databases">
        <title>Identification and distribution of gene clusters putatively required for synthesis of sphingolipid metabolism inhibitors in phylogenetically diverse species of the filamentous fungus Fusarium.</title>
        <authorList>
            <person name="Kim H.-S."/>
            <person name="Busman M."/>
            <person name="Brown D.W."/>
            <person name="Divon H."/>
            <person name="Uhlig S."/>
            <person name="Proctor R.H."/>
        </authorList>
    </citation>
    <scope>NUCLEOTIDE SEQUENCE [LARGE SCALE GENOMIC DNA]</scope>
    <source>
        <strain evidence="2">NRRL 39464</strain>
    </source>
</reference>
<name>A0A8H4YMK6_FUSOX</name>
<organism evidence="2 3">
    <name type="scientific">Fusarium oxysporum</name>
    <name type="common">Fusarium vascular wilt</name>
    <dbReference type="NCBI Taxonomy" id="5507"/>
    <lineage>
        <taxon>Eukaryota</taxon>
        <taxon>Fungi</taxon>
        <taxon>Dikarya</taxon>
        <taxon>Ascomycota</taxon>
        <taxon>Pezizomycotina</taxon>
        <taxon>Sordariomycetes</taxon>
        <taxon>Hypocreomycetidae</taxon>
        <taxon>Hypocreales</taxon>
        <taxon>Nectriaceae</taxon>
        <taxon>Fusarium</taxon>
        <taxon>Fusarium oxysporum species complex</taxon>
    </lineage>
</organism>
<proteinExistence type="predicted"/>
<feature type="non-terminal residue" evidence="2">
    <location>
        <position position="131"/>
    </location>
</feature>
<dbReference type="EMBL" id="JAAFOW010004593">
    <property type="protein sequence ID" value="KAF5230635.1"/>
    <property type="molecule type" value="Genomic_DNA"/>
</dbReference>
<dbReference type="AlphaFoldDB" id="A0A8H4YMK6"/>
<accession>A0A8H4YMK6</accession>
<dbReference type="Proteomes" id="UP000558688">
    <property type="component" value="Unassembled WGS sequence"/>
</dbReference>
<comment type="caution">
    <text evidence="2">The sequence shown here is derived from an EMBL/GenBank/DDBJ whole genome shotgun (WGS) entry which is preliminary data.</text>
</comment>